<keyword evidence="16" id="KW-0418">Kinase</keyword>
<feature type="modified residue" description="4-aspartylphosphate" evidence="12">
    <location>
        <position position="786"/>
    </location>
</feature>
<comment type="function">
    <text evidence="10">Member of the two-component regulatory system BvgS/BvgA. Phosphorylates BvgA via a four-step phosphorelay in response to environmental signals.</text>
</comment>
<dbReference type="CDD" id="cd12915">
    <property type="entry name" value="PDC2_DGC_like"/>
    <property type="match status" value="1"/>
</dbReference>
<dbReference type="EC" id="2.7.13.3" evidence="3"/>
<dbReference type="EMBL" id="CP000089">
    <property type="protein sequence ID" value="AAZ47621.1"/>
    <property type="molecule type" value="Genomic_DNA"/>
</dbReference>
<dbReference type="CDD" id="cd12914">
    <property type="entry name" value="PDC1_DGC_like"/>
    <property type="match status" value="1"/>
</dbReference>
<dbReference type="SUPFAM" id="SSF55874">
    <property type="entry name" value="ATPase domain of HSP90 chaperone/DNA topoisomerase II/histidine kinase"/>
    <property type="match status" value="1"/>
</dbReference>
<dbReference type="InterPro" id="IPR001789">
    <property type="entry name" value="Sig_transdc_resp-reg_receiver"/>
</dbReference>
<feature type="transmembrane region" description="Helical" evidence="13">
    <location>
        <begin position="15"/>
        <end position="37"/>
    </location>
</feature>
<dbReference type="AlphaFoldDB" id="Q47C10"/>
<evidence type="ECO:0000259" key="14">
    <source>
        <dbReference type="PROSITE" id="PS50109"/>
    </source>
</evidence>
<dbReference type="PROSITE" id="PS50110">
    <property type="entry name" value="RESPONSE_REGULATORY"/>
    <property type="match status" value="2"/>
</dbReference>
<feature type="modified residue" description="4-aspartylphosphate" evidence="12">
    <location>
        <position position="644"/>
    </location>
</feature>
<dbReference type="GO" id="GO:0005886">
    <property type="term" value="C:plasma membrane"/>
    <property type="evidence" value="ECO:0007669"/>
    <property type="project" value="UniProtKB-SubCell"/>
</dbReference>
<dbReference type="FunFam" id="3.30.565.10:FF:000010">
    <property type="entry name" value="Sensor histidine kinase RcsC"/>
    <property type="match status" value="1"/>
</dbReference>
<dbReference type="SMART" id="SM00387">
    <property type="entry name" value="HATPase_c"/>
    <property type="match status" value="1"/>
</dbReference>
<dbReference type="eggNOG" id="COG2205">
    <property type="taxonomic scope" value="Bacteria"/>
</dbReference>
<keyword evidence="7 13" id="KW-1133">Transmembrane helix</keyword>
<dbReference type="Gene3D" id="3.40.50.2300">
    <property type="match status" value="2"/>
</dbReference>
<keyword evidence="5 12" id="KW-0597">Phosphoprotein</keyword>
<dbReference type="GO" id="GO:0005524">
    <property type="term" value="F:ATP binding"/>
    <property type="evidence" value="ECO:0007669"/>
    <property type="project" value="UniProtKB-KW"/>
</dbReference>
<protein>
    <recommendedName>
        <fullName evidence="11">Virulence sensor protein BvgS</fullName>
        <ecNumber evidence="3">2.7.13.3</ecNumber>
    </recommendedName>
</protein>
<keyword evidence="8" id="KW-0902">Two-component regulatory system</keyword>
<organism evidence="16">
    <name type="scientific">Dechloromonas aromatica (strain RCB)</name>
    <dbReference type="NCBI Taxonomy" id="159087"/>
    <lineage>
        <taxon>Bacteria</taxon>
        <taxon>Pseudomonadati</taxon>
        <taxon>Pseudomonadota</taxon>
        <taxon>Betaproteobacteria</taxon>
        <taxon>Rhodocyclales</taxon>
        <taxon>Azonexaceae</taxon>
        <taxon>Dechloromonas</taxon>
    </lineage>
</organism>
<dbReference type="InterPro" id="IPR005467">
    <property type="entry name" value="His_kinase_dom"/>
</dbReference>
<reference evidence="16" key="1">
    <citation type="submission" date="2005-08" db="EMBL/GenBank/DDBJ databases">
        <title>Complete sequence of Dechloromonas aromatica RCB.</title>
        <authorList>
            <person name="Salinero K.K."/>
            <person name="Copeland A."/>
            <person name="Lucas S."/>
            <person name="Lapidus A."/>
            <person name="Barry K."/>
            <person name="Detter J.C."/>
            <person name="Glavina T."/>
            <person name="Hammon N."/>
            <person name="Israni S."/>
            <person name="Pitluck S."/>
            <person name="Di Bartolo G."/>
            <person name="Trong S."/>
            <person name="Schmutz J."/>
            <person name="Larimer F."/>
            <person name="Land M."/>
            <person name="Ivanova N."/>
            <person name="Richardson P."/>
        </authorList>
    </citation>
    <scope>NUCLEOTIDE SEQUENCE</scope>
    <source>
        <strain evidence="16">RCB</strain>
    </source>
</reference>
<evidence type="ECO:0000259" key="15">
    <source>
        <dbReference type="PROSITE" id="PS50110"/>
    </source>
</evidence>
<dbReference type="CDD" id="cd00156">
    <property type="entry name" value="REC"/>
    <property type="match status" value="1"/>
</dbReference>
<dbReference type="Gene3D" id="3.30.450.20">
    <property type="entry name" value="PAS domain"/>
    <property type="match status" value="2"/>
</dbReference>
<dbReference type="PROSITE" id="PS50109">
    <property type="entry name" value="HIS_KIN"/>
    <property type="match status" value="1"/>
</dbReference>
<dbReference type="GO" id="GO:0000155">
    <property type="term" value="F:phosphorelay sensor kinase activity"/>
    <property type="evidence" value="ECO:0007669"/>
    <property type="project" value="InterPro"/>
</dbReference>
<dbReference type="OrthoDB" id="5290456at2"/>
<dbReference type="InterPro" id="IPR011006">
    <property type="entry name" value="CheY-like_superfamily"/>
</dbReference>
<feature type="domain" description="Response regulatory" evidence="15">
    <location>
        <begin position="737"/>
        <end position="853"/>
    </location>
</feature>
<accession>Q47C10</accession>
<dbReference type="CDD" id="cd16922">
    <property type="entry name" value="HATPase_EvgS-ArcB-TorS-like"/>
    <property type="match status" value="1"/>
</dbReference>
<dbReference type="Pfam" id="PF02518">
    <property type="entry name" value="HATPase_c"/>
    <property type="match status" value="1"/>
</dbReference>
<proteinExistence type="predicted"/>
<dbReference type="Pfam" id="PF02743">
    <property type="entry name" value="dCache_1"/>
    <property type="match status" value="1"/>
</dbReference>
<dbReference type="InterPro" id="IPR036097">
    <property type="entry name" value="HisK_dim/P_sf"/>
</dbReference>
<feature type="transmembrane region" description="Helical" evidence="13">
    <location>
        <begin position="299"/>
        <end position="320"/>
    </location>
</feature>
<dbReference type="SUPFAM" id="SSF52172">
    <property type="entry name" value="CheY-like"/>
    <property type="match status" value="2"/>
</dbReference>
<evidence type="ECO:0000256" key="11">
    <source>
        <dbReference type="ARBA" id="ARBA00070152"/>
    </source>
</evidence>
<dbReference type="PANTHER" id="PTHR45339:SF1">
    <property type="entry name" value="HYBRID SIGNAL TRANSDUCTION HISTIDINE KINASE J"/>
    <property type="match status" value="1"/>
</dbReference>
<evidence type="ECO:0000256" key="12">
    <source>
        <dbReference type="PROSITE-ProRule" id="PRU00169"/>
    </source>
</evidence>
<keyword evidence="16" id="KW-0067">ATP-binding</keyword>
<keyword evidence="16" id="KW-0808">Transferase</keyword>
<evidence type="ECO:0000313" key="16">
    <source>
        <dbReference type="EMBL" id="AAZ47621.1"/>
    </source>
</evidence>
<comment type="subcellular location">
    <subcellularLocation>
        <location evidence="2">Cell membrane</location>
        <topology evidence="2">Multi-pass membrane protein</topology>
    </subcellularLocation>
</comment>
<dbReference type="InterPro" id="IPR003661">
    <property type="entry name" value="HisK_dim/P_dom"/>
</dbReference>
<dbReference type="InterPro" id="IPR036890">
    <property type="entry name" value="HATPase_C_sf"/>
</dbReference>
<keyword evidence="6 13" id="KW-0812">Transmembrane</keyword>
<dbReference type="InterPro" id="IPR003594">
    <property type="entry name" value="HATPase_dom"/>
</dbReference>
<evidence type="ECO:0000256" key="10">
    <source>
        <dbReference type="ARBA" id="ARBA00058004"/>
    </source>
</evidence>
<evidence type="ECO:0000256" key="3">
    <source>
        <dbReference type="ARBA" id="ARBA00012438"/>
    </source>
</evidence>
<evidence type="ECO:0000256" key="8">
    <source>
        <dbReference type="ARBA" id="ARBA00023012"/>
    </source>
</evidence>
<gene>
    <name evidence="16" type="ordered locus">Daro_2891</name>
</gene>
<dbReference type="Gene3D" id="3.30.565.10">
    <property type="entry name" value="Histidine kinase-like ATPase, C-terminal domain"/>
    <property type="match status" value="1"/>
</dbReference>
<evidence type="ECO:0000256" key="13">
    <source>
        <dbReference type="SAM" id="Phobius"/>
    </source>
</evidence>
<dbReference type="CDD" id="cd00082">
    <property type="entry name" value="HisKA"/>
    <property type="match status" value="1"/>
</dbReference>
<dbReference type="InterPro" id="IPR033479">
    <property type="entry name" value="dCache_1"/>
</dbReference>
<dbReference type="PANTHER" id="PTHR45339">
    <property type="entry name" value="HYBRID SIGNAL TRANSDUCTION HISTIDINE KINASE J"/>
    <property type="match status" value="1"/>
</dbReference>
<dbReference type="SMART" id="SM00448">
    <property type="entry name" value="REC"/>
    <property type="match status" value="2"/>
</dbReference>
<evidence type="ECO:0000256" key="7">
    <source>
        <dbReference type="ARBA" id="ARBA00022989"/>
    </source>
</evidence>
<dbReference type="HOGENOM" id="CLU_000445_114_21_4"/>
<keyword evidence="16" id="KW-0547">Nucleotide-binding</keyword>
<dbReference type="KEGG" id="dar:Daro_2891"/>
<comment type="catalytic activity">
    <reaction evidence="1">
        <text>ATP + protein L-histidine = ADP + protein N-phospho-L-histidine.</text>
        <dbReference type="EC" id="2.7.13.3"/>
    </reaction>
</comment>
<evidence type="ECO:0000256" key="5">
    <source>
        <dbReference type="ARBA" id="ARBA00022553"/>
    </source>
</evidence>
<dbReference type="Pfam" id="PF00072">
    <property type="entry name" value="Response_reg"/>
    <property type="match status" value="2"/>
</dbReference>
<dbReference type="PRINTS" id="PR00344">
    <property type="entry name" value="BCTRLSENSOR"/>
</dbReference>
<dbReference type="SMART" id="SM00388">
    <property type="entry name" value="HisKA"/>
    <property type="match status" value="1"/>
</dbReference>
<evidence type="ECO:0000256" key="1">
    <source>
        <dbReference type="ARBA" id="ARBA00000085"/>
    </source>
</evidence>
<dbReference type="CDD" id="cd17546">
    <property type="entry name" value="REC_hyHK_CKI1_RcsC-like"/>
    <property type="match status" value="1"/>
</dbReference>
<dbReference type="eggNOG" id="COG0784">
    <property type="taxonomic scope" value="Bacteria"/>
</dbReference>
<dbReference type="STRING" id="159087.Daro_2891"/>
<evidence type="ECO:0000256" key="2">
    <source>
        <dbReference type="ARBA" id="ARBA00004651"/>
    </source>
</evidence>
<sequence>MAEKPVLLRSSKKQLAIPAVWLAATLVFFSLTVLLAYDLYQSYQREFASVRRDSGNLSGVLERQFTASGEKIDIVLREAVHEYTPIVTGAASRSVLNANQDLLRREEVVPETQDKSLRVIDAKGRVIFSASDSADLPEINVGDRAYFLKQKNDPAAGLVISEPILSRFTGKWLFTLSRRIDHPDGRFAGIVQTAMRADYFQNAFKSIDTGEHGSIAMFSSDFRLVARYPILDELLGKPFELTEIQTGLDKGQRIGSYQAVSRTDGVTRLYNYRQLETLPLIIALGMAPEDFLKGWKRKAWIYFISWLAFGAALSILIRLAQRRSRVIDKLNDQLAEQVSQAKAASQAKSNFLANMSHEIRTPMNAIIGLTHMLRRDKVTPAQGEKLIRIAGAADHLLSVINDILDLSKIEAGKVELEAENFSPEEMLQRICSIVLLRAQAKGIELVVDAGELPALLNGDVTRLGQALLNYLSNAVKFTEKGSIILRGNVLKETEKDVLVRFEVEDSGIGISPEKLAHLFTAFEQASASISRHYGGTGLGLAISRHIAMLMGGEAGASSTPGKGSIFWLTARLGKAHQEAIPLSTELAGRRALVADDLQITQMVHCHLLRQLGLSPEAVVSGPAAIAAIQKADAENDPFSILLLDLLMPGQGGMDTLAKIQKLSLNRPPICMLVTASGDSSIAISARAAGFADVLVKPINQSILKAALAPHFSMSPLPVSQKEVLPEQILSREYAGAKILLVEDEPVNQAIAKEFLQGAGLNVTLANNGRKALELAESRAFDLILMDMQMPVMDGLQATRQIRALPGYSEVPIIAMTANAFTEDRTKCLLAGMNDFICKPVEPEVFFSMLLKWLTSIKA</sequence>
<dbReference type="eggNOG" id="COG3437">
    <property type="taxonomic scope" value="Bacteria"/>
</dbReference>
<evidence type="ECO:0000256" key="9">
    <source>
        <dbReference type="ARBA" id="ARBA00023136"/>
    </source>
</evidence>
<dbReference type="Pfam" id="PF00512">
    <property type="entry name" value="HisKA"/>
    <property type="match status" value="1"/>
</dbReference>
<keyword evidence="4" id="KW-1003">Cell membrane</keyword>
<name>Q47C10_DECAR</name>
<dbReference type="Gene3D" id="1.10.287.130">
    <property type="match status" value="1"/>
</dbReference>
<evidence type="ECO:0000256" key="6">
    <source>
        <dbReference type="ARBA" id="ARBA00022692"/>
    </source>
</evidence>
<keyword evidence="9 13" id="KW-0472">Membrane</keyword>
<dbReference type="SUPFAM" id="SSF47384">
    <property type="entry name" value="Homodimeric domain of signal transducing histidine kinase"/>
    <property type="match status" value="1"/>
</dbReference>
<feature type="domain" description="Response regulatory" evidence="15">
    <location>
        <begin position="590"/>
        <end position="711"/>
    </location>
</feature>
<feature type="domain" description="Histidine kinase" evidence="14">
    <location>
        <begin position="354"/>
        <end position="574"/>
    </location>
</feature>
<dbReference type="InterPro" id="IPR004358">
    <property type="entry name" value="Sig_transdc_His_kin-like_C"/>
</dbReference>
<evidence type="ECO:0000256" key="4">
    <source>
        <dbReference type="ARBA" id="ARBA00022475"/>
    </source>
</evidence>